<accession>K2MUL2</accession>
<evidence type="ECO:0000256" key="1">
    <source>
        <dbReference type="SAM" id="MobiDB-lite"/>
    </source>
</evidence>
<feature type="compositionally biased region" description="Low complexity" evidence="1">
    <location>
        <begin position="139"/>
        <end position="151"/>
    </location>
</feature>
<reference evidence="4 5" key="1">
    <citation type="journal article" date="2012" name="BMC Genomics">
        <title>Comparative genomic analysis of human infective Trypanosoma cruzi lineages with the bat-restricted subspecies T. cruzi marinkellei.</title>
        <authorList>
            <person name="Franzen O."/>
            <person name="Talavera-Lopez C."/>
            <person name="Ochaya S."/>
            <person name="Butler C.E."/>
            <person name="Messenger L.A."/>
            <person name="Lewis M.D."/>
            <person name="Llewellyn M.S."/>
            <person name="Marinkelle C.J."/>
            <person name="Tyler K.M."/>
            <person name="Miles M.A."/>
            <person name="Andersson B."/>
        </authorList>
    </citation>
    <scope>NUCLEOTIDE SEQUENCE [LARGE SCALE GENOMIC DNA]</scope>
    <source>
        <strain evidence="4 5">B7</strain>
    </source>
</reference>
<organism evidence="4 5">
    <name type="scientific">Trypanosoma cruzi marinkellei</name>
    <dbReference type="NCBI Taxonomy" id="85056"/>
    <lineage>
        <taxon>Eukaryota</taxon>
        <taxon>Discoba</taxon>
        <taxon>Euglenozoa</taxon>
        <taxon>Kinetoplastea</taxon>
        <taxon>Metakinetoplastina</taxon>
        <taxon>Trypanosomatida</taxon>
        <taxon>Trypanosomatidae</taxon>
        <taxon>Trypanosoma</taxon>
        <taxon>Schizotrypanum</taxon>
    </lineage>
</organism>
<evidence type="ECO:0000256" key="2">
    <source>
        <dbReference type="SAM" id="Phobius"/>
    </source>
</evidence>
<keyword evidence="3" id="KW-0732">Signal</keyword>
<evidence type="ECO:0000313" key="5">
    <source>
        <dbReference type="Proteomes" id="UP000007350"/>
    </source>
</evidence>
<protein>
    <submittedName>
        <fullName evidence="4">Mucin-associated surface protein (MASP), putative</fullName>
    </submittedName>
</protein>
<dbReference type="EMBL" id="AHKC01013258">
    <property type="protein sequence ID" value="EKF29419.1"/>
    <property type="molecule type" value="Genomic_DNA"/>
</dbReference>
<keyword evidence="2" id="KW-0472">Membrane</keyword>
<comment type="caution">
    <text evidence="4">The sequence shown here is derived from an EMBL/GenBank/DDBJ whole genome shotgun (WGS) entry which is preliminary data.</text>
</comment>
<keyword evidence="2" id="KW-0812">Transmembrane</keyword>
<feature type="region of interest" description="Disordered" evidence="1">
    <location>
        <begin position="40"/>
        <end position="310"/>
    </location>
</feature>
<keyword evidence="2" id="KW-1133">Transmembrane helix</keyword>
<feature type="compositionally biased region" description="Basic and acidic residues" evidence="1">
    <location>
        <begin position="152"/>
        <end position="174"/>
    </location>
</feature>
<feature type="compositionally biased region" description="Low complexity" evidence="1">
    <location>
        <begin position="202"/>
        <end position="213"/>
    </location>
</feature>
<feature type="compositionally biased region" description="Basic and acidic residues" evidence="1">
    <location>
        <begin position="225"/>
        <end position="256"/>
    </location>
</feature>
<feature type="transmembrane region" description="Helical" evidence="2">
    <location>
        <begin position="315"/>
        <end position="339"/>
    </location>
</feature>
<dbReference type="AlphaFoldDB" id="K2MUL2"/>
<proteinExistence type="predicted"/>
<name>K2MUL2_TRYCR</name>
<dbReference type="Proteomes" id="UP000007350">
    <property type="component" value="Unassembled WGS sequence"/>
</dbReference>
<gene>
    <name evidence="4" type="ORF">MOQ_006798</name>
</gene>
<feature type="compositionally biased region" description="Polar residues" evidence="1">
    <location>
        <begin position="40"/>
        <end position="57"/>
    </location>
</feature>
<feature type="chain" id="PRO_5003864750" evidence="3">
    <location>
        <begin position="26"/>
        <end position="340"/>
    </location>
</feature>
<feature type="signal peptide" evidence="3">
    <location>
        <begin position="1"/>
        <end position="25"/>
    </location>
</feature>
<sequence length="340" mass="37357">MMAMMMTGRVLLVCALCVLWCGVSGIAVNDDRDVITVGDLSNGTGDLNSEELSSSGVRLQDGQEQRAAGKEGGSPGSQGAKDTFISDTGIHVPPEGNVNLGVDPSKTTEDQYKKQVSTEAGVDMRNQTAPPSRPQFPAGLSPPVGSSLLSQLEEKGKEEEVQRVTTHEENELKKAPQGHGNAVHHQSTKQHEVIQEEELEQEQNTQKQLLQEQYESERLQVQPENQKENQRQEELQEEQQKQEKQAENIKQEEVQKQQKKQKIHERQKQKDEIQDQRQQQHEHSAENKEESAGDKNAVGKNATATVGDSDSSTAVFYNISPLLLPLLVVVCAAAAAVVAA</sequence>
<keyword evidence="5" id="KW-1185">Reference proteome</keyword>
<evidence type="ECO:0000256" key="3">
    <source>
        <dbReference type="SAM" id="SignalP"/>
    </source>
</evidence>
<feature type="compositionally biased region" description="Basic and acidic residues" evidence="1">
    <location>
        <begin position="264"/>
        <end position="293"/>
    </location>
</feature>
<evidence type="ECO:0000313" key="4">
    <source>
        <dbReference type="EMBL" id="EKF29419.1"/>
    </source>
</evidence>